<proteinExistence type="predicted"/>
<gene>
    <name evidence="4" type="ORF">FOL47_007530</name>
</gene>
<evidence type="ECO:0000256" key="1">
    <source>
        <dbReference type="ARBA" id="ARBA00022679"/>
    </source>
</evidence>
<dbReference type="InterPro" id="IPR029056">
    <property type="entry name" value="Ribokinase-like"/>
</dbReference>
<keyword evidence="2" id="KW-0418">Kinase</keyword>
<protein>
    <recommendedName>
        <fullName evidence="3">Carbohydrate kinase PfkB domain-containing protein</fullName>
    </recommendedName>
</protein>
<dbReference type="OrthoDB" id="415590at2759"/>
<reference evidence="4 5" key="1">
    <citation type="submission" date="2020-04" db="EMBL/GenBank/DDBJ databases">
        <title>Perkinsus chesapeaki whole genome sequence.</title>
        <authorList>
            <person name="Bogema D.R."/>
        </authorList>
    </citation>
    <scope>NUCLEOTIDE SEQUENCE [LARGE SCALE GENOMIC DNA]</scope>
    <source>
        <strain evidence="4">ATCC PRA-425</strain>
    </source>
</reference>
<evidence type="ECO:0000313" key="5">
    <source>
        <dbReference type="Proteomes" id="UP000591131"/>
    </source>
</evidence>
<dbReference type="GO" id="GO:0016301">
    <property type="term" value="F:kinase activity"/>
    <property type="evidence" value="ECO:0007669"/>
    <property type="project" value="UniProtKB-KW"/>
</dbReference>
<dbReference type="InterPro" id="IPR002173">
    <property type="entry name" value="Carboh/pur_kinase_PfkB_CS"/>
</dbReference>
<dbReference type="Proteomes" id="UP000591131">
    <property type="component" value="Unassembled WGS sequence"/>
</dbReference>
<dbReference type="EMBL" id="JAAPAO010000449">
    <property type="protein sequence ID" value="KAF4659522.1"/>
    <property type="molecule type" value="Genomic_DNA"/>
</dbReference>
<dbReference type="InterPro" id="IPR052562">
    <property type="entry name" value="Ketohexokinase-related"/>
</dbReference>
<keyword evidence="5" id="KW-1185">Reference proteome</keyword>
<feature type="domain" description="Carbohydrate kinase PfkB" evidence="3">
    <location>
        <begin position="43"/>
        <end position="154"/>
    </location>
</feature>
<evidence type="ECO:0000256" key="2">
    <source>
        <dbReference type="ARBA" id="ARBA00022777"/>
    </source>
</evidence>
<dbReference type="PROSITE" id="PS00584">
    <property type="entry name" value="PFKB_KINASES_2"/>
    <property type="match status" value="1"/>
</dbReference>
<dbReference type="PANTHER" id="PTHR42774:SF3">
    <property type="entry name" value="KETOHEXOKINASE"/>
    <property type="match status" value="1"/>
</dbReference>
<keyword evidence="1" id="KW-0808">Transferase</keyword>
<organism evidence="4 5">
    <name type="scientific">Perkinsus chesapeaki</name>
    <name type="common">Clam parasite</name>
    <name type="synonym">Perkinsus andrewsi</name>
    <dbReference type="NCBI Taxonomy" id="330153"/>
    <lineage>
        <taxon>Eukaryota</taxon>
        <taxon>Sar</taxon>
        <taxon>Alveolata</taxon>
        <taxon>Perkinsozoa</taxon>
        <taxon>Perkinsea</taxon>
        <taxon>Perkinsida</taxon>
        <taxon>Perkinsidae</taxon>
        <taxon>Perkinsus</taxon>
    </lineage>
</organism>
<sequence>MTRMSEQFTADEIPIKPFNDFWSTHKVSCLYLDGRFASVAEVYAREAVTRGVPVVMDVERSNRDGLIELLAMCTGIIVSGYDTIDNILQTNNKESLFDISSTLQWMVITLGEKGSVMETRGGEKVTVAARKVNDVMDTTGAGDAYQAGLVYSICKRLINKEDNG</sequence>
<dbReference type="AlphaFoldDB" id="A0A7J6LJQ5"/>
<evidence type="ECO:0000259" key="3">
    <source>
        <dbReference type="Pfam" id="PF00294"/>
    </source>
</evidence>
<dbReference type="PANTHER" id="PTHR42774">
    <property type="entry name" value="PHOSPHOTRANSFERASE SYSTEM TRANSPORT PROTEIN"/>
    <property type="match status" value="1"/>
</dbReference>
<dbReference type="SUPFAM" id="SSF53613">
    <property type="entry name" value="Ribokinase-like"/>
    <property type="match status" value="1"/>
</dbReference>
<dbReference type="Pfam" id="PF00294">
    <property type="entry name" value="PfkB"/>
    <property type="match status" value="1"/>
</dbReference>
<accession>A0A7J6LJQ5</accession>
<comment type="caution">
    <text evidence="4">The sequence shown here is derived from an EMBL/GenBank/DDBJ whole genome shotgun (WGS) entry which is preliminary data.</text>
</comment>
<dbReference type="Gene3D" id="3.40.1190.20">
    <property type="match status" value="1"/>
</dbReference>
<name>A0A7J6LJQ5_PERCH</name>
<evidence type="ECO:0000313" key="4">
    <source>
        <dbReference type="EMBL" id="KAF4659522.1"/>
    </source>
</evidence>
<dbReference type="InterPro" id="IPR011611">
    <property type="entry name" value="PfkB_dom"/>
</dbReference>